<gene>
    <name evidence="2" type="ORF">NHX12_005578</name>
</gene>
<dbReference type="AlphaFoldDB" id="A0A9Q0DRT0"/>
<reference evidence="2" key="1">
    <citation type="submission" date="2022-07" db="EMBL/GenBank/DDBJ databases">
        <title>Chromosome-level genome of Muraenolepis orangiensis.</title>
        <authorList>
            <person name="Kim J."/>
        </authorList>
    </citation>
    <scope>NUCLEOTIDE SEQUENCE</scope>
    <source>
        <strain evidence="2">KU_S4_2022</strain>
        <tissue evidence="2">Muscle</tissue>
    </source>
</reference>
<protein>
    <submittedName>
        <fullName evidence="2">Uncharacterized protein</fullName>
    </submittedName>
</protein>
<evidence type="ECO:0000313" key="2">
    <source>
        <dbReference type="EMBL" id="KAJ3593243.1"/>
    </source>
</evidence>
<feature type="region of interest" description="Disordered" evidence="1">
    <location>
        <begin position="78"/>
        <end position="100"/>
    </location>
</feature>
<keyword evidence="3" id="KW-1185">Reference proteome</keyword>
<sequence length="113" mass="13172">MSNRATNIFQLKKELKSLRGQVQAKWHRRQRKEKARKRTGFRFTKQLLGQKFSRQLTSPKSEINSYLRDTFSDAAREQDLGQSKSLINPPAPTLDLEEQETTLKKIQEAIKKA</sequence>
<evidence type="ECO:0000313" key="3">
    <source>
        <dbReference type="Proteomes" id="UP001148018"/>
    </source>
</evidence>
<accession>A0A9Q0DRT0</accession>
<name>A0A9Q0DRT0_9TELE</name>
<dbReference type="Proteomes" id="UP001148018">
    <property type="component" value="Unassembled WGS sequence"/>
</dbReference>
<proteinExistence type="predicted"/>
<organism evidence="2 3">
    <name type="scientific">Muraenolepis orangiensis</name>
    <name type="common">Patagonian moray cod</name>
    <dbReference type="NCBI Taxonomy" id="630683"/>
    <lineage>
        <taxon>Eukaryota</taxon>
        <taxon>Metazoa</taxon>
        <taxon>Chordata</taxon>
        <taxon>Craniata</taxon>
        <taxon>Vertebrata</taxon>
        <taxon>Euteleostomi</taxon>
        <taxon>Actinopterygii</taxon>
        <taxon>Neopterygii</taxon>
        <taxon>Teleostei</taxon>
        <taxon>Neoteleostei</taxon>
        <taxon>Acanthomorphata</taxon>
        <taxon>Zeiogadaria</taxon>
        <taxon>Gadariae</taxon>
        <taxon>Gadiformes</taxon>
        <taxon>Muraenolepidoidei</taxon>
        <taxon>Muraenolepididae</taxon>
        <taxon>Muraenolepis</taxon>
    </lineage>
</organism>
<comment type="caution">
    <text evidence="2">The sequence shown here is derived from an EMBL/GenBank/DDBJ whole genome shotgun (WGS) entry which is preliminary data.</text>
</comment>
<evidence type="ECO:0000256" key="1">
    <source>
        <dbReference type="SAM" id="MobiDB-lite"/>
    </source>
</evidence>
<dbReference type="EMBL" id="JANIIK010000112">
    <property type="protein sequence ID" value="KAJ3593243.1"/>
    <property type="molecule type" value="Genomic_DNA"/>
</dbReference>
<dbReference type="OrthoDB" id="10664007at2759"/>